<gene>
    <name evidence="1" type="ORF">CCMP2556_LOCUS27960</name>
</gene>
<proteinExistence type="predicted"/>
<dbReference type="Proteomes" id="UP001642484">
    <property type="component" value="Unassembled WGS sequence"/>
</dbReference>
<dbReference type="EMBL" id="CAXAMN010020668">
    <property type="protein sequence ID" value="CAK9056431.1"/>
    <property type="molecule type" value="Genomic_DNA"/>
</dbReference>
<reference evidence="1 2" key="1">
    <citation type="submission" date="2024-02" db="EMBL/GenBank/DDBJ databases">
        <authorList>
            <person name="Chen Y."/>
            <person name="Shah S."/>
            <person name="Dougan E. K."/>
            <person name="Thang M."/>
            <person name="Chan C."/>
        </authorList>
    </citation>
    <scope>NUCLEOTIDE SEQUENCE [LARGE SCALE GENOMIC DNA]</scope>
</reference>
<evidence type="ECO:0000313" key="2">
    <source>
        <dbReference type="Proteomes" id="UP001642484"/>
    </source>
</evidence>
<keyword evidence="2" id="KW-1185">Reference proteome</keyword>
<evidence type="ECO:0000313" key="1">
    <source>
        <dbReference type="EMBL" id="CAK9056431.1"/>
    </source>
</evidence>
<comment type="caution">
    <text evidence="1">The sequence shown here is derived from an EMBL/GenBank/DDBJ whole genome shotgun (WGS) entry which is preliminary data.</text>
</comment>
<protein>
    <submittedName>
        <fullName evidence="1">Uncharacterized protein</fullName>
    </submittedName>
</protein>
<organism evidence="1 2">
    <name type="scientific">Durusdinium trenchii</name>
    <dbReference type="NCBI Taxonomy" id="1381693"/>
    <lineage>
        <taxon>Eukaryota</taxon>
        <taxon>Sar</taxon>
        <taxon>Alveolata</taxon>
        <taxon>Dinophyceae</taxon>
        <taxon>Suessiales</taxon>
        <taxon>Symbiodiniaceae</taxon>
        <taxon>Durusdinium</taxon>
    </lineage>
</organism>
<sequence>MQLDEPVSYAADVVRSVSMGAFLERATHGVDDGDAALAAVKVANAVAHKQAAYDMELAKHATHAALEMENTRRLVERYILGSEVLTISDLEPTAGQVEGGGPPNYSAFPYPLESEGWPTNYPVPEPPTLDKIYLLPEKANLAFCPTLIVAPTLPERPRVSCVNFL</sequence>
<name>A0ABP0MY55_9DINO</name>
<accession>A0ABP0MY55</accession>